<evidence type="ECO:0000256" key="7">
    <source>
        <dbReference type="SAM" id="Phobius"/>
    </source>
</evidence>
<feature type="transmembrane region" description="Helical" evidence="7">
    <location>
        <begin position="69"/>
        <end position="87"/>
    </location>
</feature>
<proteinExistence type="inferred from homology"/>
<accession>A0A9X2IMY9</accession>
<feature type="transmembrane region" description="Helical" evidence="7">
    <location>
        <begin position="272"/>
        <end position="293"/>
    </location>
</feature>
<dbReference type="PANTHER" id="PTHR32322:SF18">
    <property type="entry name" value="S-ADENOSYLMETHIONINE_S-ADENOSYLHOMOCYSTEINE TRANSPORTER"/>
    <property type="match status" value="1"/>
</dbReference>
<feature type="domain" description="EamA" evidence="8">
    <location>
        <begin position="152"/>
        <end position="288"/>
    </location>
</feature>
<feature type="transmembrane region" description="Helical" evidence="7">
    <location>
        <begin position="215"/>
        <end position="236"/>
    </location>
</feature>
<keyword evidence="10" id="KW-1185">Reference proteome</keyword>
<comment type="caution">
    <text evidence="9">The sequence shown here is derived from an EMBL/GenBank/DDBJ whole genome shotgun (WGS) entry which is preliminary data.</text>
</comment>
<keyword evidence="3" id="KW-1003">Cell membrane</keyword>
<dbReference type="RefSeq" id="WP_251222324.1">
    <property type="nucleotide sequence ID" value="NZ_JAMBOL010000003.1"/>
</dbReference>
<evidence type="ECO:0000256" key="2">
    <source>
        <dbReference type="ARBA" id="ARBA00007362"/>
    </source>
</evidence>
<sequence>MKEKSLIFTYCVIFVVMIIWGLNIVLLKLLVDAFPPATMTSFRIMLAGVVAIAIVLFSKQMRKMTKKEWQLTLLATAFGVVGHHFFLSQGLTLTNASNTVLILALLPLTTFLFAVIFLGDRLTKWRFFGIVMAFIGVMFIQGLGGGNWAVQTGELYVFIAMVMQAISFIYIKKATATLDSKQMTSFMLLFGSIGLLGLSLMLEPTGPSALVGAPFYLYVLFFLSAVVATALGHFLFNAAIQQIGAGQTALFNNFVPFFGLVSSAIFLGEKIYWYQTFGFVFIVLGVLFGTGYIERAWAKHHPVAKKAV</sequence>
<evidence type="ECO:0000313" key="9">
    <source>
        <dbReference type="EMBL" id="MCM3713510.1"/>
    </source>
</evidence>
<comment type="similarity">
    <text evidence="2">Belongs to the EamA transporter family.</text>
</comment>
<evidence type="ECO:0000256" key="6">
    <source>
        <dbReference type="ARBA" id="ARBA00023136"/>
    </source>
</evidence>
<evidence type="ECO:0000313" key="10">
    <source>
        <dbReference type="Proteomes" id="UP001139179"/>
    </source>
</evidence>
<feature type="transmembrane region" description="Helical" evidence="7">
    <location>
        <begin position="183"/>
        <end position="203"/>
    </location>
</feature>
<feature type="transmembrane region" description="Helical" evidence="7">
    <location>
        <begin position="7"/>
        <end position="31"/>
    </location>
</feature>
<feature type="transmembrane region" description="Helical" evidence="7">
    <location>
        <begin position="37"/>
        <end position="57"/>
    </location>
</feature>
<evidence type="ECO:0000259" key="8">
    <source>
        <dbReference type="Pfam" id="PF00892"/>
    </source>
</evidence>
<evidence type="ECO:0000256" key="5">
    <source>
        <dbReference type="ARBA" id="ARBA00022989"/>
    </source>
</evidence>
<feature type="transmembrane region" description="Helical" evidence="7">
    <location>
        <begin position="155"/>
        <end position="171"/>
    </location>
</feature>
<dbReference type="Gene3D" id="1.10.3730.20">
    <property type="match status" value="1"/>
</dbReference>
<dbReference type="Proteomes" id="UP001139179">
    <property type="component" value="Unassembled WGS sequence"/>
</dbReference>
<feature type="transmembrane region" description="Helical" evidence="7">
    <location>
        <begin position="125"/>
        <end position="143"/>
    </location>
</feature>
<dbReference type="AlphaFoldDB" id="A0A9X2IMY9"/>
<evidence type="ECO:0000256" key="1">
    <source>
        <dbReference type="ARBA" id="ARBA00004651"/>
    </source>
</evidence>
<comment type="subcellular location">
    <subcellularLocation>
        <location evidence="1">Cell membrane</location>
        <topology evidence="1">Multi-pass membrane protein</topology>
    </subcellularLocation>
</comment>
<dbReference type="GO" id="GO:0005886">
    <property type="term" value="C:plasma membrane"/>
    <property type="evidence" value="ECO:0007669"/>
    <property type="project" value="UniProtKB-SubCell"/>
</dbReference>
<keyword evidence="5 7" id="KW-1133">Transmembrane helix</keyword>
<keyword evidence="4 7" id="KW-0812">Transmembrane</keyword>
<dbReference type="InterPro" id="IPR037185">
    <property type="entry name" value="EmrE-like"/>
</dbReference>
<protein>
    <submittedName>
        <fullName evidence="9">DMT family transporter</fullName>
    </submittedName>
</protein>
<reference evidence="9" key="1">
    <citation type="submission" date="2022-05" db="EMBL/GenBank/DDBJ databases">
        <title>Comparative Genomics of Spacecraft Associated Microbes.</title>
        <authorList>
            <person name="Tran M.T."/>
            <person name="Wright A."/>
            <person name="Seuylemezian A."/>
            <person name="Eisen J."/>
            <person name="Coil D."/>
        </authorList>
    </citation>
    <scope>NUCLEOTIDE SEQUENCE</scope>
    <source>
        <strain evidence="9">214.1.1</strain>
    </source>
</reference>
<feature type="transmembrane region" description="Helical" evidence="7">
    <location>
        <begin position="99"/>
        <end position="118"/>
    </location>
</feature>
<dbReference type="PANTHER" id="PTHR32322">
    <property type="entry name" value="INNER MEMBRANE TRANSPORTER"/>
    <property type="match status" value="1"/>
</dbReference>
<evidence type="ECO:0000256" key="3">
    <source>
        <dbReference type="ARBA" id="ARBA00022475"/>
    </source>
</evidence>
<gene>
    <name evidence="9" type="ORF">M3202_05400</name>
</gene>
<name>A0A9X2IMY9_9BACI</name>
<feature type="transmembrane region" description="Helical" evidence="7">
    <location>
        <begin position="248"/>
        <end position="266"/>
    </location>
</feature>
<dbReference type="InterPro" id="IPR000620">
    <property type="entry name" value="EamA_dom"/>
</dbReference>
<dbReference type="Pfam" id="PF00892">
    <property type="entry name" value="EamA"/>
    <property type="match status" value="2"/>
</dbReference>
<keyword evidence="6 7" id="KW-0472">Membrane</keyword>
<dbReference type="InterPro" id="IPR050638">
    <property type="entry name" value="AA-Vitamin_Transporters"/>
</dbReference>
<organism evidence="9 10">
    <name type="scientific">Halalkalibacter oceani</name>
    <dbReference type="NCBI Taxonomy" id="1653776"/>
    <lineage>
        <taxon>Bacteria</taxon>
        <taxon>Bacillati</taxon>
        <taxon>Bacillota</taxon>
        <taxon>Bacilli</taxon>
        <taxon>Bacillales</taxon>
        <taxon>Bacillaceae</taxon>
        <taxon>Halalkalibacter</taxon>
    </lineage>
</organism>
<feature type="domain" description="EamA" evidence="8">
    <location>
        <begin position="9"/>
        <end position="140"/>
    </location>
</feature>
<evidence type="ECO:0000256" key="4">
    <source>
        <dbReference type="ARBA" id="ARBA00022692"/>
    </source>
</evidence>
<dbReference type="SUPFAM" id="SSF103481">
    <property type="entry name" value="Multidrug resistance efflux transporter EmrE"/>
    <property type="match status" value="2"/>
</dbReference>
<dbReference type="EMBL" id="JAMBOL010000003">
    <property type="protein sequence ID" value="MCM3713510.1"/>
    <property type="molecule type" value="Genomic_DNA"/>
</dbReference>